<sequence length="296" mass="32776">MTYQIRPAVVADHDALLELIARCQRNDAQHCLHFDRTAEGIASDLIKDDMDLVEGWWLAEQDGRLTAAFGLSPDEDEAYVYGPWSDQFNAESAHDRELRRALIATAMHEHGYSKITAFVDQRAPAIIEDLQAAGLPFYNYTQVMRCEQPALQRVEPPTGVVISPFEATQRLGVTQIHDAEFAHTWLDAEGLIERAAKEGSLLVATNSSGEVLGYAQICRIPEQAEFDLNYLAVSAGNRGHGLGAALLDAALQWAWQQADCEAVNLTVTSVNQQALRLYESRGFQLVYVGVGMIWEG</sequence>
<dbReference type="RefSeq" id="WP_284101532.1">
    <property type="nucleotide sequence ID" value="NZ_JARRAF010000016.1"/>
</dbReference>
<dbReference type="Proteomes" id="UP001172778">
    <property type="component" value="Unassembled WGS sequence"/>
</dbReference>
<evidence type="ECO:0000313" key="4">
    <source>
        <dbReference type="EMBL" id="MDK2125221.1"/>
    </source>
</evidence>
<gene>
    <name evidence="4" type="ORF">PZA18_14285</name>
</gene>
<dbReference type="EC" id="2.3.1.-" evidence="4"/>
<dbReference type="Gene3D" id="3.40.630.30">
    <property type="match status" value="1"/>
</dbReference>
<keyword evidence="1 4" id="KW-0808">Transferase</keyword>
<dbReference type="PROSITE" id="PS51186">
    <property type="entry name" value="GNAT"/>
    <property type="match status" value="1"/>
</dbReference>
<name>A0ABT7DYS8_9NEIS</name>
<keyword evidence="2 4" id="KW-0012">Acyltransferase</keyword>
<organism evidence="4 5">
    <name type="scientific">Parachitinimonas caeni</name>
    <dbReference type="NCBI Taxonomy" id="3031301"/>
    <lineage>
        <taxon>Bacteria</taxon>
        <taxon>Pseudomonadati</taxon>
        <taxon>Pseudomonadota</taxon>
        <taxon>Betaproteobacteria</taxon>
        <taxon>Neisseriales</taxon>
        <taxon>Chitinibacteraceae</taxon>
        <taxon>Parachitinimonas</taxon>
    </lineage>
</organism>
<evidence type="ECO:0000313" key="5">
    <source>
        <dbReference type="Proteomes" id="UP001172778"/>
    </source>
</evidence>
<dbReference type="InterPro" id="IPR000182">
    <property type="entry name" value="GNAT_dom"/>
</dbReference>
<feature type="domain" description="N-acetyltransferase" evidence="3">
    <location>
        <begin position="160"/>
        <end position="296"/>
    </location>
</feature>
<reference evidence="4" key="1">
    <citation type="submission" date="2023-03" db="EMBL/GenBank/DDBJ databases">
        <title>Chitinimonas shenzhenensis gen. nov., sp. nov., a novel member of family Burkholderiaceae isolated from activated sludge collected in Shen Zhen, China.</title>
        <authorList>
            <person name="Wang X."/>
        </authorList>
    </citation>
    <scope>NUCLEOTIDE SEQUENCE</scope>
    <source>
        <strain evidence="4">DQS-5</strain>
    </source>
</reference>
<dbReference type="EMBL" id="JARRAF010000016">
    <property type="protein sequence ID" value="MDK2125221.1"/>
    <property type="molecule type" value="Genomic_DNA"/>
</dbReference>
<keyword evidence="5" id="KW-1185">Reference proteome</keyword>
<dbReference type="SUPFAM" id="SSF55729">
    <property type="entry name" value="Acyl-CoA N-acyltransferases (Nat)"/>
    <property type="match status" value="1"/>
</dbReference>
<dbReference type="Pfam" id="PF00583">
    <property type="entry name" value="Acetyltransf_1"/>
    <property type="match status" value="1"/>
</dbReference>
<accession>A0ABT7DYS8</accession>
<dbReference type="InterPro" id="IPR050832">
    <property type="entry name" value="Bact_Acetyltransf"/>
</dbReference>
<evidence type="ECO:0000256" key="2">
    <source>
        <dbReference type="ARBA" id="ARBA00023315"/>
    </source>
</evidence>
<evidence type="ECO:0000259" key="3">
    <source>
        <dbReference type="PROSITE" id="PS51186"/>
    </source>
</evidence>
<protein>
    <submittedName>
        <fullName evidence="4">GNAT family N-acetyltransferase</fullName>
        <ecNumber evidence="4">2.3.1.-</ecNumber>
    </submittedName>
</protein>
<dbReference type="GO" id="GO:0016746">
    <property type="term" value="F:acyltransferase activity"/>
    <property type="evidence" value="ECO:0007669"/>
    <property type="project" value="UniProtKB-KW"/>
</dbReference>
<dbReference type="InterPro" id="IPR016181">
    <property type="entry name" value="Acyl_CoA_acyltransferase"/>
</dbReference>
<evidence type="ECO:0000256" key="1">
    <source>
        <dbReference type="ARBA" id="ARBA00022679"/>
    </source>
</evidence>
<dbReference type="PANTHER" id="PTHR43877">
    <property type="entry name" value="AMINOALKYLPHOSPHONATE N-ACETYLTRANSFERASE-RELATED-RELATED"/>
    <property type="match status" value="1"/>
</dbReference>
<comment type="caution">
    <text evidence="4">The sequence shown here is derived from an EMBL/GenBank/DDBJ whole genome shotgun (WGS) entry which is preliminary data.</text>
</comment>
<proteinExistence type="predicted"/>